<dbReference type="InterPro" id="IPR006059">
    <property type="entry name" value="SBP"/>
</dbReference>
<dbReference type="RefSeq" id="WP_256612346.1">
    <property type="nucleotide sequence ID" value="NZ_JANIBM010000036.1"/>
</dbReference>
<sequence length="330" mass="36705">MICAICPATAAAKEILRVLAWAGYADADTVREFETRHNASVEVTYANSDDDLWYKINSAAYDVFAVNTAELQRYIDRNLVQALDPDQLANHARQLPRFRDLAAIPGLVRQGRVFAIPYTYAEMGLIYNRKTVAEPPQSMAAMWDPAYRGRVLAFNTSNHNFSLVGLLQGTANPFRLSDNDLVKAARELAKLRRNVLTFYATAEEAVELFTSHDIALVFGNYGSQQLKALRDAGADVGYVIPREGALAWLDCWAVARGARNPVLAAQWIDYTLEPAASERLSTRHGLANTVTPQPGDATRQKLVWLQPVANPDLQKRLWDRVISGEPPEAF</sequence>
<dbReference type="EMBL" id="JANIBM010000036">
    <property type="protein sequence ID" value="MCQ8183126.1"/>
    <property type="molecule type" value="Genomic_DNA"/>
</dbReference>
<dbReference type="Pfam" id="PF13416">
    <property type="entry name" value="SBP_bac_8"/>
    <property type="match status" value="1"/>
</dbReference>
<evidence type="ECO:0000256" key="1">
    <source>
        <dbReference type="ARBA" id="ARBA00004418"/>
    </source>
</evidence>
<dbReference type="Proteomes" id="UP001524569">
    <property type="component" value="Unassembled WGS sequence"/>
</dbReference>
<dbReference type="SUPFAM" id="SSF53850">
    <property type="entry name" value="Periplasmic binding protein-like II"/>
    <property type="match status" value="1"/>
</dbReference>
<proteinExistence type="predicted"/>
<dbReference type="PANTHER" id="PTHR30222:SF17">
    <property type="entry name" value="SPERMIDINE_PUTRESCINE-BINDING PERIPLASMIC PROTEIN"/>
    <property type="match status" value="1"/>
</dbReference>
<organism evidence="5 6">
    <name type="scientific">Methylomonas aurea</name>
    <dbReference type="NCBI Taxonomy" id="2952224"/>
    <lineage>
        <taxon>Bacteria</taxon>
        <taxon>Pseudomonadati</taxon>
        <taxon>Pseudomonadota</taxon>
        <taxon>Gammaproteobacteria</taxon>
        <taxon>Methylococcales</taxon>
        <taxon>Methylococcaceae</taxon>
        <taxon>Methylomonas</taxon>
    </lineage>
</organism>
<dbReference type="PRINTS" id="PR00909">
    <property type="entry name" value="SPERMDNBNDNG"/>
</dbReference>
<keyword evidence="3" id="KW-0732">Signal</keyword>
<keyword evidence="6" id="KW-1185">Reference proteome</keyword>
<keyword evidence="4" id="KW-0574">Periplasm</keyword>
<reference evidence="5 6" key="1">
    <citation type="submission" date="2022-07" db="EMBL/GenBank/DDBJ databases">
        <title>Methylomonas rivi sp. nov., Methylomonas rosea sp. nov., Methylomonas aureus sp. nov. and Methylomonas subterranea sp. nov., four novel methanotrophs isolated from a freshwater creek and the deep terrestrial subsurface.</title>
        <authorList>
            <person name="Abin C."/>
            <person name="Sankaranarayanan K."/>
            <person name="Garner C."/>
            <person name="Sindelar R."/>
            <person name="Kotary K."/>
            <person name="Garner R."/>
            <person name="Barclay S."/>
            <person name="Lawson P."/>
            <person name="Krumholz L."/>
        </authorList>
    </citation>
    <scope>NUCLEOTIDE SEQUENCE [LARGE SCALE GENOMIC DNA]</scope>
    <source>
        <strain evidence="5 6">SURF-1</strain>
    </source>
</reference>
<name>A0ABT1UP04_9GAMM</name>
<evidence type="ECO:0000256" key="4">
    <source>
        <dbReference type="ARBA" id="ARBA00022764"/>
    </source>
</evidence>
<dbReference type="Gene3D" id="3.40.190.10">
    <property type="entry name" value="Periplasmic binding protein-like II"/>
    <property type="match status" value="2"/>
</dbReference>
<gene>
    <name evidence="5" type="ORF">NP603_18575</name>
</gene>
<evidence type="ECO:0000313" key="6">
    <source>
        <dbReference type="Proteomes" id="UP001524569"/>
    </source>
</evidence>
<evidence type="ECO:0000256" key="3">
    <source>
        <dbReference type="ARBA" id="ARBA00022729"/>
    </source>
</evidence>
<dbReference type="InterPro" id="IPR001188">
    <property type="entry name" value="Sperm_putr-bd"/>
</dbReference>
<evidence type="ECO:0000256" key="2">
    <source>
        <dbReference type="ARBA" id="ARBA00022448"/>
    </source>
</evidence>
<keyword evidence="2" id="KW-0813">Transport</keyword>
<evidence type="ECO:0000313" key="5">
    <source>
        <dbReference type="EMBL" id="MCQ8183126.1"/>
    </source>
</evidence>
<dbReference type="PANTHER" id="PTHR30222">
    <property type="entry name" value="SPERMIDINE/PUTRESCINE-BINDING PERIPLASMIC PROTEIN"/>
    <property type="match status" value="1"/>
</dbReference>
<accession>A0ABT1UP04</accession>
<comment type="subcellular location">
    <subcellularLocation>
        <location evidence="1">Periplasm</location>
    </subcellularLocation>
</comment>
<protein>
    <submittedName>
        <fullName evidence="5">Extracellular solute-binding protein</fullName>
    </submittedName>
</protein>
<comment type="caution">
    <text evidence="5">The sequence shown here is derived from an EMBL/GenBank/DDBJ whole genome shotgun (WGS) entry which is preliminary data.</text>
</comment>